<dbReference type="SUPFAM" id="SSF46689">
    <property type="entry name" value="Homeodomain-like"/>
    <property type="match status" value="2"/>
</dbReference>
<accession>A0A0L0D7N8</accession>
<dbReference type="GO" id="GO:0005829">
    <property type="term" value="C:cytosol"/>
    <property type="evidence" value="ECO:0007669"/>
    <property type="project" value="TreeGrafter"/>
</dbReference>
<evidence type="ECO:0008006" key="7">
    <source>
        <dbReference type="Google" id="ProtNLM"/>
    </source>
</evidence>
<dbReference type="PROSITE" id="PS50090">
    <property type="entry name" value="MYB_LIKE"/>
    <property type="match status" value="2"/>
</dbReference>
<dbReference type="STRING" id="461836.A0A0L0D7N8"/>
<dbReference type="InterPro" id="IPR001623">
    <property type="entry name" value="DnaJ_domain"/>
</dbReference>
<evidence type="ECO:0000313" key="6">
    <source>
        <dbReference type="Proteomes" id="UP000054408"/>
    </source>
</evidence>
<dbReference type="Gene3D" id="1.10.287.110">
    <property type="entry name" value="DnaJ domain"/>
    <property type="match status" value="1"/>
</dbReference>
<feature type="domain" description="J" evidence="3">
    <location>
        <begin position="130"/>
        <end position="197"/>
    </location>
</feature>
<dbReference type="InterPro" id="IPR044634">
    <property type="entry name" value="Zuotin/DnaJC2"/>
</dbReference>
<dbReference type="InterPro" id="IPR018253">
    <property type="entry name" value="DnaJ_domain_CS"/>
</dbReference>
<dbReference type="RefSeq" id="XP_013758789.1">
    <property type="nucleotide sequence ID" value="XM_013903335.1"/>
</dbReference>
<sequence>MGYPLAPTAVRAQPVLAVVPWAGSGAGMVGADEVRARLAGTSGWGDEHGSGSDDDEGATDAQASHAGAYTRWGLNELLATSEGRGRDHISPEMRGRMASIREARKAAERERGQEREDDGGDGVPKAMSQDHYAALGLGAAGLGASADELKAAYRAMVLVTHPDKNEDMADGKAFDAVQVAFDLLSDPAERVKYDSLYRTCDAVPSEDDMIRAATAGGNAYYELLRPVFARNLRWSLHEPTVADFGDAESPYADVEAFYDFWLAFESWRDLSMLCEYDLSKAGDRYERRWMLKHNERENKARRKAEVARLDKLVRTAQKYDPRIKAAKAAARKAKADAKAAKKAEAKARREAQAQARKAKAEAKAAAEEAAAAEAAAKRQQRQRLRKTARKTIRQHAKTAELEFTLCEQFVIDAHEDELIAVYEELVSEEQAVVIRKIISAAAAGVKARIEESRQILARENEARKARQAASAKVSSKPWTADELSLFAKAVAKFPGGTANRWQEIAGFVGRSVKECQVKMRDYKSMPPPSATTTASSPTPSAPSPAPAAGAPAGPPMGDWTPTQQKQLEDAMVKYTKDMGKERWKAIAAAVDGKNKKECKARFKELVLFYSQQGK</sequence>
<dbReference type="eggNOG" id="KOG0724">
    <property type="taxonomic scope" value="Eukaryota"/>
</dbReference>
<dbReference type="SUPFAM" id="SSF46565">
    <property type="entry name" value="Chaperone J-domain"/>
    <property type="match status" value="1"/>
</dbReference>
<keyword evidence="6" id="KW-1185">Reference proteome</keyword>
<proteinExistence type="predicted"/>
<feature type="compositionally biased region" description="Basic and acidic residues" evidence="2">
    <location>
        <begin position="83"/>
        <end position="114"/>
    </location>
</feature>
<dbReference type="Gene3D" id="1.10.10.60">
    <property type="entry name" value="Homeodomain-like"/>
    <property type="match status" value="2"/>
</dbReference>
<dbReference type="Pfam" id="PF21884">
    <property type="entry name" value="ZUO1-like_ZHD"/>
    <property type="match status" value="1"/>
</dbReference>
<dbReference type="OMA" id="SFWYDFD"/>
<evidence type="ECO:0000256" key="2">
    <source>
        <dbReference type="SAM" id="MobiDB-lite"/>
    </source>
</evidence>
<feature type="region of interest" description="Disordered" evidence="2">
    <location>
        <begin position="83"/>
        <end position="127"/>
    </location>
</feature>
<dbReference type="Pfam" id="PF23082">
    <property type="entry name" value="Myb_DNA-binding_2"/>
    <property type="match status" value="1"/>
</dbReference>
<feature type="domain" description="Myb-like" evidence="4">
    <location>
        <begin position="557"/>
        <end position="606"/>
    </location>
</feature>
<dbReference type="GO" id="GO:0006450">
    <property type="term" value="P:regulation of translational fidelity"/>
    <property type="evidence" value="ECO:0007669"/>
    <property type="project" value="InterPro"/>
</dbReference>
<evidence type="ECO:0000259" key="3">
    <source>
        <dbReference type="PROSITE" id="PS50076"/>
    </source>
</evidence>
<dbReference type="GO" id="GO:0030544">
    <property type="term" value="F:Hsp70 protein binding"/>
    <property type="evidence" value="ECO:0007669"/>
    <property type="project" value="InterPro"/>
</dbReference>
<dbReference type="InterPro" id="IPR036869">
    <property type="entry name" value="J_dom_sf"/>
</dbReference>
<dbReference type="OrthoDB" id="1690618at2759"/>
<dbReference type="EMBL" id="GL349450">
    <property type="protein sequence ID" value="KNC48220.1"/>
    <property type="molecule type" value="Genomic_DNA"/>
</dbReference>
<dbReference type="GO" id="GO:0043022">
    <property type="term" value="F:ribosome binding"/>
    <property type="evidence" value="ECO:0007669"/>
    <property type="project" value="InterPro"/>
</dbReference>
<keyword evidence="1" id="KW-0175">Coiled coil</keyword>
<reference evidence="5 6" key="1">
    <citation type="submission" date="2010-05" db="EMBL/GenBank/DDBJ databases">
        <title>The Genome Sequence of Thecamonas trahens ATCC 50062.</title>
        <authorList>
            <consortium name="The Broad Institute Genome Sequencing Platform"/>
            <person name="Russ C."/>
            <person name="Cuomo C."/>
            <person name="Shea T."/>
            <person name="Young S.K."/>
            <person name="Zeng Q."/>
            <person name="Koehrsen M."/>
            <person name="Haas B."/>
            <person name="Borodovsky M."/>
            <person name="Guigo R."/>
            <person name="Alvarado L."/>
            <person name="Berlin A."/>
            <person name="Bochicchio J."/>
            <person name="Borenstein D."/>
            <person name="Chapman S."/>
            <person name="Chen Z."/>
            <person name="Freedman E."/>
            <person name="Gellesch M."/>
            <person name="Goldberg J."/>
            <person name="Griggs A."/>
            <person name="Gujja S."/>
            <person name="Heilman E."/>
            <person name="Heiman D."/>
            <person name="Hepburn T."/>
            <person name="Howarth C."/>
            <person name="Jen D."/>
            <person name="Larson L."/>
            <person name="Mehta T."/>
            <person name="Park D."/>
            <person name="Pearson M."/>
            <person name="Roberts A."/>
            <person name="Saif S."/>
            <person name="Shenoy N."/>
            <person name="Sisk P."/>
            <person name="Stolte C."/>
            <person name="Sykes S."/>
            <person name="Thomson T."/>
            <person name="Walk T."/>
            <person name="White J."/>
            <person name="Yandava C."/>
            <person name="Burger G."/>
            <person name="Gray M.W."/>
            <person name="Holland P.W.H."/>
            <person name="King N."/>
            <person name="Lang F.B.F."/>
            <person name="Roger A.J."/>
            <person name="Ruiz-Trillo I."/>
            <person name="Lander E."/>
            <person name="Nusbaum C."/>
        </authorList>
    </citation>
    <scope>NUCLEOTIDE SEQUENCE [LARGE SCALE GENOMIC DNA]</scope>
    <source>
        <strain evidence="5 6">ATCC 50062</strain>
    </source>
</reference>
<dbReference type="InterPro" id="IPR054076">
    <property type="entry name" value="ZUO1-like_ZHD"/>
</dbReference>
<protein>
    <recommendedName>
        <fullName evidence="7">DnaJ subfamily C member 2</fullName>
    </recommendedName>
</protein>
<dbReference type="PANTHER" id="PTHR43999">
    <property type="entry name" value="DNAJ HOMOLOG SUBFAMILY C MEMBER 2"/>
    <property type="match status" value="1"/>
</dbReference>
<dbReference type="InterPro" id="IPR009057">
    <property type="entry name" value="Homeodomain-like_sf"/>
</dbReference>
<dbReference type="SMART" id="SM00717">
    <property type="entry name" value="SANT"/>
    <property type="match status" value="2"/>
</dbReference>
<gene>
    <name evidence="5" type="ORF">AMSG_04450</name>
</gene>
<dbReference type="AlphaFoldDB" id="A0A0L0D7N8"/>
<feature type="coiled-coil region" evidence="1">
    <location>
        <begin position="323"/>
        <end position="382"/>
    </location>
</feature>
<dbReference type="CDD" id="cd00167">
    <property type="entry name" value="SANT"/>
    <property type="match status" value="2"/>
</dbReference>
<dbReference type="Pfam" id="PF00226">
    <property type="entry name" value="DnaJ"/>
    <property type="match status" value="1"/>
</dbReference>
<dbReference type="PANTHER" id="PTHR43999:SF1">
    <property type="entry name" value="DNAJ HOMOLOG SUBFAMILY C MEMBER 2"/>
    <property type="match status" value="1"/>
</dbReference>
<dbReference type="SMART" id="SM00271">
    <property type="entry name" value="DnaJ"/>
    <property type="match status" value="1"/>
</dbReference>
<dbReference type="Proteomes" id="UP000054408">
    <property type="component" value="Unassembled WGS sequence"/>
</dbReference>
<feature type="domain" description="Myb-like" evidence="4">
    <location>
        <begin position="470"/>
        <end position="523"/>
    </location>
</feature>
<feature type="region of interest" description="Disordered" evidence="2">
    <location>
        <begin position="41"/>
        <end position="63"/>
    </location>
</feature>
<dbReference type="GeneID" id="25563992"/>
<dbReference type="InterPro" id="IPR001005">
    <property type="entry name" value="SANT/Myb"/>
</dbReference>
<name>A0A0L0D7N8_THETB</name>
<evidence type="ECO:0000256" key="1">
    <source>
        <dbReference type="SAM" id="Coils"/>
    </source>
</evidence>
<evidence type="ECO:0000313" key="5">
    <source>
        <dbReference type="EMBL" id="KNC48220.1"/>
    </source>
</evidence>
<dbReference type="Pfam" id="PF00249">
    <property type="entry name" value="Myb_DNA-binding"/>
    <property type="match status" value="1"/>
</dbReference>
<dbReference type="GO" id="GO:0051083">
    <property type="term" value="P:'de novo' cotranslational protein folding"/>
    <property type="evidence" value="ECO:0007669"/>
    <property type="project" value="InterPro"/>
</dbReference>
<dbReference type="PROSITE" id="PS00636">
    <property type="entry name" value="DNAJ_1"/>
    <property type="match status" value="1"/>
</dbReference>
<dbReference type="CDD" id="cd06257">
    <property type="entry name" value="DnaJ"/>
    <property type="match status" value="1"/>
</dbReference>
<evidence type="ECO:0000259" key="4">
    <source>
        <dbReference type="PROSITE" id="PS50090"/>
    </source>
</evidence>
<organism evidence="5 6">
    <name type="scientific">Thecamonas trahens ATCC 50062</name>
    <dbReference type="NCBI Taxonomy" id="461836"/>
    <lineage>
        <taxon>Eukaryota</taxon>
        <taxon>Apusozoa</taxon>
        <taxon>Apusomonadida</taxon>
        <taxon>Apusomonadidae</taxon>
        <taxon>Thecamonas</taxon>
    </lineage>
</organism>
<feature type="region of interest" description="Disordered" evidence="2">
    <location>
        <begin position="521"/>
        <end position="562"/>
    </location>
</feature>
<dbReference type="PROSITE" id="PS50076">
    <property type="entry name" value="DNAJ_2"/>
    <property type="match status" value="1"/>
</dbReference>